<name>A0A2V1DME1_9PLEO</name>
<reference evidence="2 3" key="1">
    <citation type="journal article" date="2018" name="Sci. Rep.">
        <title>Comparative genomics provides insights into the lifestyle and reveals functional heterogeneity of dark septate endophytic fungi.</title>
        <authorList>
            <person name="Knapp D.G."/>
            <person name="Nemeth J.B."/>
            <person name="Barry K."/>
            <person name="Hainaut M."/>
            <person name="Henrissat B."/>
            <person name="Johnson J."/>
            <person name="Kuo A."/>
            <person name="Lim J.H.P."/>
            <person name="Lipzen A."/>
            <person name="Nolan M."/>
            <person name="Ohm R.A."/>
            <person name="Tamas L."/>
            <person name="Grigoriev I.V."/>
            <person name="Spatafora J.W."/>
            <person name="Nagy L.G."/>
            <person name="Kovacs G.M."/>
        </authorList>
    </citation>
    <scope>NUCLEOTIDE SEQUENCE [LARGE SCALE GENOMIC DNA]</scope>
    <source>
        <strain evidence="2 3">DSE2036</strain>
    </source>
</reference>
<dbReference type="Gene3D" id="3.40.50.1820">
    <property type="entry name" value="alpha/beta hydrolase"/>
    <property type="match status" value="1"/>
</dbReference>
<evidence type="ECO:0000259" key="1">
    <source>
        <dbReference type="Pfam" id="PF12697"/>
    </source>
</evidence>
<dbReference type="STRING" id="97972.A0A2V1DME1"/>
<dbReference type="PANTHER" id="PTHR45763">
    <property type="entry name" value="HYDROLASE, ALPHA/BETA FOLD FAMILY PROTEIN, EXPRESSED-RELATED"/>
    <property type="match status" value="1"/>
</dbReference>
<keyword evidence="3" id="KW-1185">Reference proteome</keyword>
<dbReference type="OrthoDB" id="294702at2759"/>
<dbReference type="PANTHER" id="PTHR45763:SF46">
    <property type="entry name" value="AB HYDROLASE-1 DOMAIN-CONTAINING PROTEIN"/>
    <property type="match status" value="1"/>
</dbReference>
<keyword evidence="2" id="KW-0378">Hydrolase</keyword>
<gene>
    <name evidence="2" type="ORF">DM02DRAFT_629654</name>
</gene>
<dbReference type="InterPro" id="IPR029058">
    <property type="entry name" value="AB_hydrolase_fold"/>
</dbReference>
<accession>A0A2V1DME1</accession>
<dbReference type="InterPro" id="IPR000073">
    <property type="entry name" value="AB_hydrolase_1"/>
</dbReference>
<dbReference type="AlphaFoldDB" id="A0A2V1DME1"/>
<feature type="domain" description="AB hydrolase-1" evidence="1">
    <location>
        <begin position="44"/>
        <end position="283"/>
    </location>
</feature>
<dbReference type="SUPFAM" id="SSF53474">
    <property type="entry name" value="alpha/beta-Hydrolases"/>
    <property type="match status" value="1"/>
</dbReference>
<proteinExistence type="predicted"/>
<evidence type="ECO:0000313" key="2">
    <source>
        <dbReference type="EMBL" id="PVH99095.1"/>
    </source>
</evidence>
<protein>
    <submittedName>
        <fullName evidence="2">Alpha/beta hydrolase fold domain-containing protein</fullName>
    </submittedName>
</protein>
<sequence length="304" mass="34369">MRENEELKVGHGRVLSYAIYGSPVPKTTVFYFHDFLSCGKEGKIWHTASSKLHVRLVSASRPGMGDSTYNPDRSLLDWPKDVLALADHLKVQRFYVVGLGSGGPYVLACVRNIPKERLAGVAVVSSLYPVSTETVHMPFFPRFLTTWIGPYVPGSLDLFIDMTMGKAARDPDPKVFDDWLIKEVESRRPKVDQDVIINEQNRWMFLSAARDSLKQGSQGLAWETRLVRAPWEFELQELKVGDEGIPLTLWHGSEDTNCPLEMVEKAKEFMPESRLCVKQDEGHFSLAFGNQEEILGDLIGVEWL</sequence>
<organism evidence="2 3">
    <name type="scientific">Periconia macrospinosa</name>
    <dbReference type="NCBI Taxonomy" id="97972"/>
    <lineage>
        <taxon>Eukaryota</taxon>
        <taxon>Fungi</taxon>
        <taxon>Dikarya</taxon>
        <taxon>Ascomycota</taxon>
        <taxon>Pezizomycotina</taxon>
        <taxon>Dothideomycetes</taxon>
        <taxon>Pleosporomycetidae</taxon>
        <taxon>Pleosporales</taxon>
        <taxon>Massarineae</taxon>
        <taxon>Periconiaceae</taxon>
        <taxon>Periconia</taxon>
    </lineage>
</organism>
<dbReference type="EMBL" id="KZ805399">
    <property type="protein sequence ID" value="PVH99095.1"/>
    <property type="molecule type" value="Genomic_DNA"/>
</dbReference>
<dbReference type="Proteomes" id="UP000244855">
    <property type="component" value="Unassembled WGS sequence"/>
</dbReference>
<dbReference type="Pfam" id="PF12697">
    <property type="entry name" value="Abhydrolase_6"/>
    <property type="match status" value="1"/>
</dbReference>
<dbReference type="GO" id="GO:0016787">
    <property type="term" value="F:hydrolase activity"/>
    <property type="evidence" value="ECO:0007669"/>
    <property type="project" value="UniProtKB-KW"/>
</dbReference>
<evidence type="ECO:0000313" key="3">
    <source>
        <dbReference type="Proteomes" id="UP000244855"/>
    </source>
</evidence>